<evidence type="ECO:0000256" key="3">
    <source>
        <dbReference type="ARBA" id="ARBA00023002"/>
    </source>
</evidence>
<evidence type="ECO:0000256" key="4">
    <source>
        <dbReference type="ARBA" id="ARBA00037096"/>
    </source>
</evidence>
<dbReference type="EMBL" id="LTAN01000003">
    <property type="protein sequence ID" value="OBR11419.1"/>
    <property type="molecule type" value="Genomic_DNA"/>
</dbReference>
<dbReference type="CDD" id="cd05233">
    <property type="entry name" value="SDR_c"/>
    <property type="match status" value="1"/>
</dbReference>
<dbReference type="PANTHER" id="PTHR44196:SF1">
    <property type="entry name" value="DEHYDROGENASE_REDUCTASE SDR FAMILY MEMBER 7B"/>
    <property type="match status" value="1"/>
</dbReference>
<name>A0A1B7YH73_COLHI</name>
<dbReference type="RefSeq" id="XP_018159936.1">
    <property type="nucleotide sequence ID" value="XM_018298690.1"/>
</dbReference>
<keyword evidence="7" id="KW-1185">Reference proteome</keyword>
<feature type="signal peptide" evidence="5">
    <location>
        <begin position="1"/>
        <end position="23"/>
    </location>
</feature>
<evidence type="ECO:0000313" key="6">
    <source>
        <dbReference type="EMBL" id="OBR11419.1"/>
    </source>
</evidence>
<evidence type="ECO:0000313" key="7">
    <source>
        <dbReference type="Proteomes" id="UP000092177"/>
    </source>
</evidence>
<organism evidence="6 7">
    <name type="scientific">Colletotrichum higginsianum (strain IMI 349063)</name>
    <name type="common">Crucifer anthracnose fungus</name>
    <dbReference type="NCBI Taxonomy" id="759273"/>
    <lineage>
        <taxon>Eukaryota</taxon>
        <taxon>Fungi</taxon>
        <taxon>Dikarya</taxon>
        <taxon>Ascomycota</taxon>
        <taxon>Pezizomycotina</taxon>
        <taxon>Sordariomycetes</taxon>
        <taxon>Hypocreomycetidae</taxon>
        <taxon>Glomerellales</taxon>
        <taxon>Glomerellaceae</taxon>
        <taxon>Colletotrichum</taxon>
        <taxon>Colletotrichum destructivum species complex</taxon>
    </lineage>
</organism>
<gene>
    <name evidence="6" type="ORF">CH63R_03715</name>
</gene>
<dbReference type="InterPro" id="IPR002347">
    <property type="entry name" value="SDR_fam"/>
</dbReference>
<dbReference type="AlphaFoldDB" id="A0A1B7YH73"/>
<keyword evidence="5" id="KW-0732">Signal</keyword>
<comment type="function">
    <text evidence="4">Putative oxidoreductase.</text>
</comment>
<dbReference type="Pfam" id="PF00106">
    <property type="entry name" value="adh_short"/>
    <property type="match status" value="1"/>
</dbReference>
<dbReference type="PRINTS" id="PR00081">
    <property type="entry name" value="GDHRDH"/>
</dbReference>
<dbReference type="Proteomes" id="UP000092177">
    <property type="component" value="Chromosome 3"/>
</dbReference>
<dbReference type="OrthoDB" id="37659at2759"/>
<dbReference type="Gene3D" id="3.40.50.720">
    <property type="entry name" value="NAD(P)-binding Rossmann-like Domain"/>
    <property type="match status" value="1"/>
</dbReference>
<dbReference type="PROSITE" id="PS00061">
    <property type="entry name" value="ADH_SHORT"/>
    <property type="match status" value="1"/>
</dbReference>
<feature type="chain" id="PRO_5008601686" evidence="5">
    <location>
        <begin position="24"/>
        <end position="310"/>
    </location>
</feature>
<evidence type="ECO:0000256" key="5">
    <source>
        <dbReference type="SAM" id="SignalP"/>
    </source>
</evidence>
<reference evidence="7" key="1">
    <citation type="journal article" date="2017" name="BMC Genomics">
        <title>Gapless genome assembly of Colletotrichum higginsianum reveals chromosome structure and association of transposable elements with secondary metabolite gene clusters.</title>
        <authorList>
            <person name="Dallery J.-F."/>
            <person name="Lapalu N."/>
            <person name="Zampounis A."/>
            <person name="Pigne S."/>
            <person name="Luyten I."/>
            <person name="Amselem J."/>
            <person name="Wittenberg A.H.J."/>
            <person name="Zhou S."/>
            <person name="de Queiroz M.V."/>
            <person name="Robin G.P."/>
            <person name="Auger A."/>
            <person name="Hainaut M."/>
            <person name="Henrissat B."/>
            <person name="Kim K.-T."/>
            <person name="Lee Y.-H."/>
            <person name="Lespinet O."/>
            <person name="Schwartz D.C."/>
            <person name="Thon M.R."/>
            <person name="O'Connell R.J."/>
        </authorList>
    </citation>
    <scope>NUCLEOTIDE SEQUENCE [LARGE SCALE GENOMIC DNA]</scope>
    <source>
        <strain evidence="7">IMI 349063</strain>
    </source>
</reference>
<evidence type="ECO:0000256" key="2">
    <source>
        <dbReference type="ARBA" id="ARBA00022857"/>
    </source>
</evidence>
<dbReference type="SUPFAM" id="SSF51735">
    <property type="entry name" value="NAD(P)-binding Rossmann-fold domains"/>
    <property type="match status" value="1"/>
</dbReference>
<evidence type="ECO:0000256" key="1">
    <source>
        <dbReference type="ARBA" id="ARBA00006484"/>
    </source>
</evidence>
<keyword evidence="2" id="KW-0521">NADP</keyword>
<comment type="similarity">
    <text evidence="1">Belongs to the short-chain dehydrogenases/reductases (SDR) family.</text>
</comment>
<dbReference type="PANTHER" id="PTHR44196">
    <property type="entry name" value="DEHYDROGENASE/REDUCTASE SDR FAMILY MEMBER 7B"/>
    <property type="match status" value="1"/>
</dbReference>
<dbReference type="GO" id="GO:0016020">
    <property type="term" value="C:membrane"/>
    <property type="evidence" value="ECO:0007669"/>
    <property type="project" value="TreeGrafter"/>
</dbReference>
<proteinExistence type="inferred from homology"/>
<sequence>MGYNVVRLVLAALAVLVVQRKLGAQGRRRDKRITRDHERVLILGASSGVGRAVAKRYAARGALVCVVARRADEIANLAKECGEKCIWHVADFSKVDDLVGLRSRLDEEWQGLDTLHICAGVSALQPVMALTGIKSANEDADAAGIQRAVDIAGRAVAGNFNGPLTSALTFIPMLTRTSKSPSILLVSSVAAVIPAPTRALYAATKASSLLLFQALAIEHPKIAFTHVLPATIEGNFRASAVDSGPVREDDPNKHGLKVGYVAERCISSVDGGVTGNVLLPKFPYAVAQYLYLLWPSFIEGRARKKYNFEA</sequence>
<dbReference type="GeneID" id="28862797"/>
<dbReference type="GO" id="GO:0016491">
    <property type="term" value="F:oxidoreductase activity"/>
    <property type="evidence" value="ECO:0007669"/>
    <property type="project" value="UniProtKB-KW"/>
</dbReference>
<accession>A0A1B7YH73</accession>
<dbReference type="VEuPathDB" id="FungiDB:CH63R_03715"/>
<protein>
    <submittedName>
        <fullName evidence="6">Short-chain dehydrogenase</fullName>
    </submittedName>
</protein>
<keyword evidence="3" id="KW-0560">Oxidoreductase</keyword>
<dbReference type="InterPro" id="IPR020904">
    <property type="entry name" value="Sc_DH/Rdtase_CS"/>
</dbReference>
<comment type="caution">
    <text evidence="6">The sequence shown here is derived from an EMBL/GenBank/DDBJ whole genome shotgun (WGS) entry which is preliminary data.</text>
</comment>
<dbReference type="KEGG" id="chig:CH63R_03715"/>
<dbReference type="InterPro" id="IPR036291">
    <property type="entry name" value="NAD(P)-bd_dom_sf"/>
</dbReference>